<feature type="region of interest" description="Disordered" evidence="1">
    <location>
        <begin position="141"/>
        <end position="169"/>
    </location>
</feature>
<reference evidence="3" key="1">
    <citation type="submission" date="2021-02" db="EMBL/GenBank/DDBJ databases">
        <authorList>
            <person name="Dougan E. K."/>
            <person name="Rhodes N."/>
            <person name="Thang M."/>
            <person name="Chan C."/>
        </authorList>
    </citation>
    <scope>NUCLEOTIDE SEQUENCE</scope>
</reference>
<proteinExistence type="predicted"/>
<feature type="region of interest" description="Disordered" evidence="1">
    <location>
        <begin position="321"/>
        <end position="353"/>
    </location>
</feature>
<dbReference type="OrthoDB" id="10670151at2759"/>
<evidence type="ECO:0000313" key="4">
    <source>
        <dbReference type="Proteomes" id="UP000604046"/>
    </source>
</evidence>
<feature type="compositionally biased region" description="Basic residues" evidence="1">
    <location>
        <begin position="327"/>
        <end position="337"/>
    </location>
</feature>
<dbReference type="Proteomes" id="UP000604046">
    <property type="component" value="Unassembled WGS sequence"/>
</dbReference>
<accession>A0A812MH95</accession>
<dbReference type="PROSITE" id="PS50222">
    <property type="entry name" value="EF_HAND_2"/>
    <property type="match status" value="1"/>
</dbReference>
<feature type="compositionally biased region" description="Basic and acidic residues" evidence="1">
    <location>
        <begin position="27"/>
        <end position="41"/>
    </location>
</feature>
<dbReference type="GO" id="GO:0005509">
    <property type="term" value="F:calcium ion binding"/>
    <property type="evidence" value="ECO:0007669"/>
    <property type="project" value="InterPro"/>
</dbReference>
<feature type="compositionally biased region" description="Low complexity" evidence="1">
    <location>
        <begin position="83"/>
        <end position="99"/>
    </location>
</feature>
<gene>
    <name evidence="3" type="ORF">SNAT2548_LOCUS13388</name>
</gene>
<evidence type="ECO:0000313" key="3">
    <source>
        <dbReference type="EMBL" id="CAE7258045.1"/>
    </source>
</evidence>
<comment type="caution">
    <text evidence="3">The sequence shown here is derived from an EMBL/GenBank/DDBJ whole genome shotgun (WGS) entry which is preliminary data.</text>
</comment>
<keyword evidence="4" id="KW-1185">Reference proteome</keyword>
<organism evidence="3 4">
    <name type="scientific">Symbiodinium natans</name>
    <dbReference type="NCBI Taxonomy" id="878477"/>
    <lineage>
        <taxon>Eukaryota</taxon>
        <taxon>Sar</taxon>
        <taxon>Alveolata</taxon>
        <taxon>Dinophyceae</taxon>
        <taxon>Suessiales</taxon>
        <taxon>Symbiodiniaceae</taxon>
        <taxon>Symbiodinium</taxon>
    </lineage>
</organism>
<feature type="domain" description="EF-hand" evidence="2">
    <location>
        <begin position="192"/>
        <end position="227"/>
    </location>
</feature>
<dbReference type="EMBL" id="CAJNDS010001402">
    <property type="protein sequence ID" value="CAE7258045.1"/>
    <property type="molecule type" value="Genomic_DNA"/>
</dbReference>
<protein>
    <recommendedName>
        <fullName evidence="2">EF-hand domain-containing protein</fullName>
    </recommendedName>
</protein>
<dbReference type="InterPro" id="IPR002048">
    <property type="entry name" value="EF_hand_dom"/>
</dbReference>
<evidence type="ECO:0000259" key="2">
    <source>
        <dbReference type="PROSITE" id="PS50222"/>
    </source>
</evidence>
<name>A0A812MH95_9DINO</name>
<dbReference type="AlphaFoldDB" id="A0A812MH95"/>
<feature type="region of interest" description="Disordered" evidence="1">
    <location>
        <begin position="27"/>
        <end position="109"/>
    </location>
</feature>
<sequence>MAASEVFRSAVVAVYFEQERANREWADYRKEKRRQCSDTCRRMAQRWQKQQKRKAGSPGAPAHPLATGESKAMLSVEIPPSPRAASDISSIDDPLSPSSKPTPAPTPRVLRFEARCAARRRQGLLNLKPSSVAQLQEEFLKHQQQRESVADDSGSDEESQPASPTGSWPLLARSESWSVCLTLSRKHKVPVQEVREIMTDFNALDSDGKGWLSREEFVEAIRLKASLPMGAPVALEAVFSLDQDLLAEALIHRGEDDVGMLYEAAHAAMQDLRGNSYQLVVDVTGSRRLVASAAYVVPAPSQPSASAPATAAVIQPAPMQTNSATHRVSKSWAKGKSKGATQPAPQVPQPPVPQPVLVLGPAVRPPAQVAQAQPGAQSVMPVPPPPVPARPQWPSNMVVWFAGTPVTLVGAVGRRGQLPPGPPYDQYLPLNPNRSSRLSREYRERGYARQLLLLAVPGLRAICLQQASHLPAG</sequence>
<evidence type="ECO:0000256" key="1">
    <source>
        <dbReference type="SAM" id="MobiDB-lite"/>
    </source>
</evidence>